<feature type="active site" evidence="2">
    <location>
        <position position="406"/>
    </location>
</feature>
<dbReference type="InterPro" id="IPR036238">
    <property type="entry name" value="Transglutaminase_C_sf"/>
</dbReference>
<dbReference type="SMART" id="SM00460">
    <property type="entry name" value="TGc"/>
    <property type="match status" value="1"/>
</dbReference>
<feature type="compositionally biased region" description="Basic residues" evidence="4">
    <location>
        <begin position="50"/>
        <end position="61"/>
    </location>
</feature>
<feature type="binding site" evidence="3">
    <location>
        <position position="594"/>
    </location>
    <ligand>
        <name>Ca(2+)</name>
        <dbReference type="ChEBI" id="CHEBI:29108"/>
    </ligand>
</feature>
<evidence type="ECO:0000256" key="2">
    <source>
        <dbReference type="PIRSR" id="PIRSR000459-1"/>
    </source>
</evidence>
<name>A0AA88XIA4_PINIB</name>
<feature type="binding site" evidence="3">
    <location>
        <position position="599"/>
    </location>
    <ligand>
        <name>Ca(2+)</name>
        <dbReference type="ChEBI" id="CHEBI:29108"/>
    </ligand>
</feature>
<dbReference type="PANTHER" id="PTHR11590">
    <property type="entry name" value="PROTEIN-GLUTAMINE GAMMA-GLUTAMYLTRANSFERASE"/>
    <property type="match status" value="1"/>
</dbReference>
<dbReference type="InterPro" id="IPR002931">
    <property type="entry name" value="Transglutaminase-like"/>
</dbReference>
<gene>
    <name evidence="6" type="ORF">FSP39_008070</name>
</gene>
<dbReference type="EMBL" id="VSWD01000012">
    <property type="protein sequence ID" value="KAK3085742.1"/>
    <property type="molecule type" value="Genomic_DNA"/>
</dbReference>
<dbReference type="Pfam" id="PF00927">
    <property type="entry name" value="Transglut_C"/>
    <property type="match status" value="1"/>
</dbReference>
<dbReference type="Gene3D" id="2.60.40.10">
    <property type="entry name" value="Immunoglobulins"/>
    <property type="match status" value="3"/>
</dbReference>
<dbReference type="Proteomes" id="UP001186944">
    <property type="component" value="Unassembled WGS sequence"/>
</dbReference>
<dbReference type="InterPro" id="IPR050779">
    <property type="entry name" value="Transglutaminase"/>
</dbReference>
<feature type="binding site" evidence="3">
    <location>
        <position position="534"/>
    </location>
    <ligand>
        <name>Ca(2+)</name>
        <dbReference type="ChEBI" id="CHEBI:29108"/>
    </ligand>
</feature>
<dbReference type="SUPFAM" id="SSF54001">
    <property type="entry name" value="Cysteine proteinases"/>
    <property type="match status" value="1"/>
</dbReference>
<dbReference type="PIRSF" id="PIRSF000459">
    <property type="entry name" value="TGM_EBP42"/>
    <property type="match status" value="1"/>
</dbReference>
<dbReference type="InterPro" id="IPR008958">
    <property type="entry name" value="Transglutaminase_C"/>
</dbReference>
<dbReference type="InterPro" id="IPR001102">
    <property type="entry name" value="Transglutaminase_N"/>
</dbReference>
<feature type="region of interest" description="Disordered" evidence="4">
    <location>
        <begin position="19"/>
        <end position="61"/>
    </location>
</feature>
<comment type="caution">
    <text evidence="6">The sequence shown here is derived from an EMBL/GenBank/DDBJ whole genome shotgun (WGS) entry which is preliminary data.</text>
</comment>
<feature type="active site" evidence="2">
    <location>
        <position position="469"/>
    </location>
</feature>
<dbReference type="PANTHER" id="PTHR11590:SF40">
    <property type="entry name" value="HEMOCYTE PROTEIN-GLUTAMINE GAMMA-GLUTAMYLTRANSFERASE-LIKE PROTEIN"/>
    <property type="match status" value="1"/>
</dbReference>
<dbReference type="GO" id="GO:0003810">
    <property type="term" value="F:protein-glutamine gamma-glutamyltransferase activity"/>
    <property type="evidence" value="ECO:0007669"/>
    <property type="project" value="InterPro"/>
</dbReference>
<keyword evidence="3" id="KW-0106">Calcium</keyword>
<feature type="active site" evidence="2">
    <location>
        <position position="492"/>
    </location>
</feature>
<evidence type="ECO:0000259" key="5">
    <source>
        <dbReference type="SMART" id="SM00460"/>
    </source>
</evidence>
<dbReference type="InterPro" id="IPR014756">
    <property type="entry name" value="Ig_E-set"/>
</dbReference>
<protein>
    <recommendedName>
        <fullName evidence="5">Transglutaminase-like domain-containing protein</fullName>
    </recommendedName>
</protein>
<dbReference type="AlphaFoldDB" id="A0AA88XIA4"/>
<dbReference type="GO" id="GO:0046872">
    <property type="term" value="F:metal ion binding"/>
    <property type="evidence" value="ECO:0007669"/>
    <property type="project" value="UniProtKB-KW"/>
</dbReference>
<dbReference type="InterPro" id="IPR023608">
    <property type="entry name" value="Transglutaminase_animal"/>
</dbReference>
<dbReference type="InterPro" id="IPR013783">
    <property type="entry name" value="Ig-like_fold"/>
</dbReference>
<dbReference type="Pfam" id="PF01841">
    <property type="entry name" value="Transglut_core"/>
    <property type="match status" value="1"/>
</dbReference>
<proteinExistence type="inferred from homology"/>
<dbReference type="InterPro" id="IPR038765">
    <property type="entry name" value="Papain-like_cys_pep_sf"/>
</dbReference>
<feature type="domain" description="Transglutaminase-like" evidence="5">
    <location>
        <begin position="398"/>
        <end position="495"/>
    </location>
</feature>
<evidence type="ECO:0000313" key="7">
    <source>
        <dbReference type="Proteomes" id="UP001186944"/>
    </source>
</evidence>
<keyword evidence="3" id="KW-0479">Metal-binding</keyword>
<evidence type="ECO:0000256" key="4">
    <source>
        <dbReference type="SAM" id="MobiDB-lite"/>
    </source>
</evidence>
<reference evidence="6" key="1">
    <citation type="submission" date="2019-08" db="EMBL/GenBank/DDBJ databases">
        <title>The improved chromosome-level genome for the pearl oyster Pinctada fucata martensii using PacBio sequencing and Hi-C.</title>
        <authorList>
            <person name="Zheng Z."/>
        </authorList>
    </citation>
    <scope>NUCLEOTIDE SEQUENCE</scope>
    <source>
        <strain evidence="6">ZZ-2019</strain>
        <tissue evidence="6">Adductor muscle</tissue>
    </source>
</reference>
<dbReference type="SUPFAM" id="SSF49309">
    <property type="entry name" value="Transglutaminase, two C-terminal domains"/>
    <property type="match status" value="2"/>
</dbReference>
<evidence type="ECO:0000256" key="3">
    <source>
        <dbReference type="PIRSR" id="PIRSR000459-2"/>
    </source>
</evidence>
<dbReference type="FunFam" id="3.90.260.10:FF:000002">
    <property type="entry name" value="Erythrocyte membrane protein band 4.2"/>
    <property type="match status" value="1"/>
</dbReference>
<dbReference type="SUPFAM" id="SSF81296">
    <property type="entry name" value="E set domains"/>
    <property type="match status" value="1"/>
</dbReference>
<evidence type="ECO:0000313" key="6">
    <source>
        <dbReference type="EMBL" id="KAK3085742.1"/>
    </source>
</evidence>
<keyword evidence="7" id="KW-1185">Reference proteome</keyword>
<dbReference type="Pfam" id="PF00868">
    <property type="entry name" value="Transglut_N"/>
    <property type="match status" value="1"/>
</dbReference>
<evidence type="ECO:0000256" key="1">
    <source>
        <dbReference type="ARBA" id="ARBA00005968"/>
    </source>
</evidence>
<dbReference type="InterPro" id="IPR036985">
    <property type="entry name" value="Transglutaminase-like_sf"/>
</dbReference>
<organism evidence="6 7">
    <name type="scientific">Pinctada imbricata</name>
    <name type="common">Atlantic pearl-oyster</name>
    <name type="synonym">Pinctada martensii</name>
    <dbReference type="NCBI Taxonomy" id="66713"/>
    <lineage>
        <taxon>Eukaryota</taxon>
        <taxon>Metazoa</taxon>
        <taxon>Spiralia</taxon>
        <taxon>Lophotrochozoa</taxon>
        <taxon>Mollusca</taxon>
        <taxon>Bivalvia</taxon>
        <taxon>Autobranchia</taxon>
        <taxon>Pteriomorphia</taxon>
        <taxon>Pterioida</taxon>
        <taxon>Pterioidea</taxon>
        <taxon>Pteriidae</taxon>
        <taxon>Pinctada</taxon>
    </lineage>
</organism>
<sequence length="836" mass="93953">MYTQMYRNGTFTDNVTFLAGAGAGPKGGHRGKGGPKGGPKDGPKGGPKGPGKRRKGPKKILKYGEKRKREYSWARDVRLMARVIGALKGLLSDDEEEEEAPVPPVIEEAPEEVLDKELHVKEVALNINVNTIAHKTDKYERTKFRSSPEEGVLRPELVVRRGKEFNIKVTFNDEYNCDLHDLEFTFTLGKNPSPMNGTLVSCYMDETGKKSDDSAEWSVRIMDTVGKDLYVGITPPCDCMIGEWNMFIVTISKMKEGEVGLQYEHEEDITVLLNPWCKDDAVYMENQSLLDEYILNDYGAVYCGNWRQIGCRPWFFAQFEDGILEICLHLIRKACGGKIKRTMSDPVKLSRYISQIVNNCDDGGALVGNWSGNYEGGKSPTHWVGSERILRQYYRSDGEPVCFGQCWVFSAVVVTVCRAIGLPCRSVTNFASAHDTDKSMTIDSVYEECEDGSLNHLPELSSDSVWNFHVWNEVWTARCDLEPGFDGWQVIDATPQEMSDGLFVCGPSPLAAIKKGLIGIGYDTAFIMAEVNSDKIRYKYDRQTEEYTKISVERDSVGRNISTKIPDGKPFNDNLSWMAFKLREDLTDCYKFKEGSDEERKAVMTANLASKDPRNIVDNPEKDVEITLVDNDHKMVGEDFEVEILVKNVCKEKEPRTVSVLQCDIEMKSYQGHSVSKVKHVVEKDIALKPDEEKSVKIKVEGKEYVDSLIEQAAMGIDVAAIVKETRRIAIKSDDFRLRRPDLELSVPDKIKKDIPFNVTVSLKNTMPKDLTGVEIDFDGVKGEGEFEVGTIKANSEWKGEFQIAVKRSGQHQISASLDSKELKDITGCICMNIDK</sequence>
<accession>A0AA88XIA4</accession>
<dbReference type="Gene3D" id="3.90.260.10">
    <property type="entry name" value="Transglutaminase-like"/>
    <property type="match status" value="1"/>
</dbReference>
<comment type="similarity">
    <text evidence="1">Belongs to the transglutaminase superfamily. Transglutaminase family.</text>
</comment>
<feature type="binding site" evidence="3">
    <location>
        <position position="532"/>
    </location>
    <ligand>
        <name>Ca(2+)</name>
        <dbReference type="ChEBI" id="CHEBI:29108"/>
    </ligand>
</feature>
<comment type="cofactor">
    <cofactor evidence="3">
        <name>Ca(2+)</name>
        <dbReference type="ChEBI" id="CHEBI:29108"/>
    </cofactor>
    <text evidence="3">Binds 1 Ca(2+) ion per subunit.</text>
</comment>